<gene>
    <name evidence="2" type="ORF">GPECTOR_31g343</name>
</gene>
<evidence type="ECO:0000313" key="3">
    <source>
        <dbReference type="Proteomes" id="UP000075714"/>
    </source>
</evidence>
<sequence length="439" mass="45719">MFQGGISDFAFDFLRAAAPSVAARGLPGAGPLIRSRRRWANAAGDAGGDAPADHAATQPPAKRQRHLDAPNPLIALAEEELRVRDAAATAPRALRHLVIHLRGRTPGEPSLLDDPAELASVAGELAAELRGRAAAAAAAAAAAFAPAAAAAAAAALMRQAYDRMVQVAAVRETQLQVALLVGQLRTSQRRALRTLVEGGPKATLLLGLAEVPERLRDTLLQPGSRSRSRRDRHGDGGSSGSGSDGGGDEARNERRERMRLRRAERRQGRADKRRAAQAAAADGDGGEPVCYECGGAHVWRGCPQLKKLNGDARSAEADRLFRLQGRVKAEKQRSRGGAGAAAAAAGARRTRGAAPAGRSLGPEKGSKPPAPEAGAGAQVTVGRPVRVKREPLVWSAQVKREPSSGGAKGTEVKREAQAGGADSKRQRGVAGVKVKTEPL</sequence>
<feature type="region of interest" description="Disordered" evidence="1">
    <location>
        <begin position="216"/>
        <end position="287"/>
    </location>
</feature>
<name>A0A150GDQ5_GONPE</name>
<keyword evidence="3" id="KW-1185">Reference proteome</keyword>
<dbReference type="EMBL" id="LSYV01000032">
    <property type="protein sequence ID" value="KXZ47981.1"/>
    <property type="molecule type" value="Genomic_DNA"/>
</dbReference>
<dbReference type="AlphaFoldDB" id="A0A150GDQ5"/>
<feature type="compositionally biased region" description="Low complexity" evidence="1">
    <location>
        <begin position="340"/>
        <end position="358"/>
    </location>
</feature>
<feature type="compositionally biased region" description="Basic and acidic residues" evidence="1">
    <location>
        <begin position="265"/>
        <end position="274"/>
    </location>
</feature>
<feature type="region of interest" description="Disordered" evidence="1">
    <location>
        <begin position="327"/>
        <end position="439"/>
    </location>
</feature>
<evidence type="ECO:0000256" key="1">
    <source>
        <dbReference type="SAM" id="MobiDB-lite"/>
    </source>
</evidence>
<evidence type="ECO:0000313" key="2">
    <source>
        <dbReference type="EMBL" id="KXZ47981.1"/>
    </source>
</evidence>
<feature type="region of interest" description="Disordered" evidence="1">
    <location>
        <begin position="41"/>
        <end position="65"/>
    </location>
</feature>
<proteinExistence type="predicted"/>
<protein>
    <submittedName>
        <fullName evidence="2">Uncharacterized protein</fullName>
    </submittedName>
</protein>
<organism evidence="2 3">
    <name type="scientific">Gonium pectorale</name>
    <name type="common">Green alga</name>
    <dbReference type="NCBI Taxonomy" id="33097"/>
    <lineage>
        <taxon>Eukaryota</taxon>
        <taxon>Viridiplantae</taxon>
        <taxon>Chlorophyta</taxon>
        <taxon>core chlorophytes</taxon>
        <taxon>Chlorophyceae</taxon>
        <taxon>CS clade</taxon>
        <taxon>Chlamydomonadales</taxon>
        <taxon>Volvocaceae</taxon>
        <taxon>Gonium</taxon>
    </lineage>
</organism>
<accession>A0A150GDQ5</accession>
<reference evidence="3" key="1">
    <citation type="journal article" date="2016" name="Nat. Commun.">
        <title>The Gonium pectorale genome demonstrates co-option of cell cycle regulation during the evolution of multicellularity.</title>
        <authorList>
            <person name="Hanschen E.R."/>
            <person name="Marriage T.N."/>
            <person name="Ferris P.J."/>
            <person name="Hamaji T."/>
            <person name="Toyoda A."/>
            <person name="Fujiyama A."/>
            <person name="Neme R."/>
            <person name="Noguchi H."/>
            <person name="Minakuchi Y."/>
            <person name="Suzuki M."/>
            <person name="Kawai-Toyooka H."/>
            <person name="Smith D.R."/>
            <person name="Sparks H."/>
            <person name="Anderson J."/>
            <person name="Bakaric R."/>
            <person name="Luria V."/>
            <person name="Karger A."/>
            <person name="Kirschner M.W."/>
            <person name="Durand P.M."/>
            <person name="Michod R.E."/>
            <person name="Nozaki H."/>
            <person name="Olson B.J."/>
        </authorList>
    </citation>
    <scope>NUCLEOTIDE SEQUENCE [LARGE SCALE GENOMIC DNA]</scope>
    <source>
        <strain evidence="3">NIES-2863</strain>
    </source>
</reference>
<feature type="compositionally biased region" description="Gly residues" evidence="1">
    <location>
        <begin position="236"/>
        <end position="245"/>
    </location>
</feature>
<dbReference type="Proteomes" id="UP000075714">
    <property type="component" value="Unassembled WGS sequence"/>
</dbReference>
<feature type="compositionally biased region" description="Low complexity" evidence="1">
    <location>
        <begin position="41"/>
        <end position="56"/>
    </location>
</feature>
<comment type="caution">
    <text evidence="2">The sequence shown here is derived from an EMBL/GenBank/DDBJ whole genome shotgun (WGS) entry which is preliminary data.</text>
</comment>